<evidence type="ECO:0000256" key="2">
    <source>
        <dbReference type="SAM" id="MobiDB-lite"/>
    </source>
</evidence>
<keyword evidence="1" id="KW-0175">Coiled coil</keyword>
<dbReference type="Proteomes" id="UP000637578">
    <property type="component" value="Unassembled WGS sequence"/>
</dbReference>
<keyword evidence="3" id="KW-1133">Transmembrane helix</keyword>
<keyword evidence="5" id="KW-1185">Reference proteome</keyword>
<reference evidence="4" key="1">
    <citation type="journal article" date="2014" name="Int. J. Syst. Evol. Microbiol.">
        <title>Complete genome sequence of Corynebacterium casei LMG S-19264T (=DSM 44701T), isolated from a smear-ripened cheese.</title>
        <authorList>
            <consortium name="US DOE Joint Genome Institute (JGI-PGF)"/>
            <person name="Walter F."/>
            <person name="Albersmeier A."/>
            <person name="Kalinowski J."/>
            <person name="Ruckert C."/>
        </authorList>
    </citation>
    <scope>NUCLEOTIDE SEQUENCE</scope>
    <source>
        <strain evidence="4">CGMCC 4.5737</strain>
    </source>
</reference>
<evidence type="ECO:0008006" key="6">
    <source>
        <dbReference type="Google" id="ProtNLM"/>
    </source>
</evidence>
<dbReference type="RefSeq" id="WP_229686882.1">
    <property type="nucleotide sequence ID" value="NZ_BMMK01000054.1"/>
</dbReference>
<feature type="transmembrane region" description="Helical" evidence="3">
    <location>
        <begin position="45"/>
        <end position="66"/>
    </location>
</feature>
<reference evidence="4" key="2">
    <citation type="submission" date="2020-09" db="EMBL/GenBank/DDBJ databases">
        <authorList>
            <person name="Sun Q."/>
            <person name="Zhou Y."/>
        </authorList>
    </citation>
    <scope>NUCLEOTIDE SEQUENCE</scope>
    <source>
        <strain evidence="4">CGMCC 4.5737</strain>
    </source>
</reference>
<dbReference type="AlphaFoldDB" id="A0A8J3CE83"/>
<feature type="coiled-coil region" evidence="1">
    <location>
        <begin position="265"/>
        <end position="389"/>
    </location>
</feature>
<feature type="transmembrane region" description="Helical" evidence="3">
    <location>
        <begin position="192"/>
        <end position="213"/>
    </location>
</feature>
<keyword evidence="3" id="KW-0472">Membrane</keyword>
<comment type="caution">
    <text evidence="4">The sequence shown here is derived from an EMBL/GenBank/DDBJ whole genome shotgun (WGS) entry which is preliminary data.</text>
</comment>
<dbReference type="EMBL" id="BMMK01000054">
    <property type="protein sequence ID" value="GGM81922.1"/>
    <property type="molecule type" value="Genomic_DNA"/>
</dbReference>
<dbReference type="InterPro" id="IPR021235">
    <property type="entry name" value="DUF2637"/>
</dbReference>
<evidence type="ECO:0000256" key="1">
    <source>
        <dbReference type="SAM" id="Coils"/>
    </source>
</evidence>
<feature type="transmembrane region" description="Helical" evidence="3">
    <location>
        <begin position="122"/>
        <end position="141"/>
    </location>
</feature>
<evidence type="ECO:0000313" key="5">
    <source>
        <dbReference type="Proteomes" id="UP000637578"/>
    </source>
</evidence>
<organism evidence="4 5">
    <name type="scientific">Longimycelium tulufanense</name>
    <dbReference type="NCBI Taxonomy" id="907463"/>
    <lineage>
        <taxon>Bacteria</taxon>
        <taxon>Bacillati</taxon>
        <taxon>Actinomycetota</taxon>
        <taxon>Actinomycetes</taxon>
        <taxon>Pseudonocardiales</taxon>
        <taxon>Pseudonocardiaceae</taxon>
        <taxon>Longimycelium</taxon>
    </lineage>
</organism>
<dbReference type="CDD" id="cd06503">
    <property type="entry name" value="ATP-synt_Fo_b"/>
    <property type="match status" value="1"/>
</dbReference>
<keyword evidence="3" id="KW-0812">Transmembrane</keyword>
<sequence>MMPQTRRRVAAAALLTAVITLAALLVVTRWPDTPARALAVRAGTVAAAILATVAALVALTAGARWLGARTLPRLAAAMRARRARRAEKKAAAAERARTPSAGHAPPPPTPGRPRMAQRTARILVGVTAAAVLTVAGVAVALNFAHAMDVAAYNGEGGWRAWLYPLPGDGLLIAASLVALIRRLLLLSVGWRARAAFVLGILASAGTNVLAAIHADLSGWQLAERIVWIAWPTIALLAAHEMLMEMLGHYARTADIFGVAEPDPALIEAERARQDAEDRARQALDAAEQIVADAHTKAAQEIERARADAAAHTEQMLAQAETEHARIQEDAERLRADLAHAQQAHQADAAERARVEDALRAQLADAQRSAADAAEEAEKVRLELDQLDQVDSDRTTEDWRELRDVVHAWIRQCAQAGRTVTAADIMRVYHTSLRWAQARLADTQPNNGHRTNNRQLSFA</sequence>
<name>A0A8J3CE83_9PSEU</name>
<dbReference type="Pfam" id="PF10935">
    <property type="entry name" value="DUF2637"/>
    <property type="match status" value="1"/>
</dbReference>
<feature type="transmembrane region" description="Helical" evidence="3">
    <location>
        <begin position="161"/>
        <end position="180"/>
    </location>
</feature>
<feature type="compositionally biased region" description="Basic and acidic residues" evidence="2">
    <location>
        <begin position="88"/>
        <end position="97"/>
    </location>
</feature>
<feature type="region of interest" description="Disordered" evidence="2">
    <location>
        <begin position="439"/>
        <end position="458"/>
    </location>
</feature>
<feature type="compositionally biased region" description="Polar residues" evidence="2">
    <location>
        <begin position="442"/>
        <end position="458"/>
    </location>
</feature>
<gene>
    <name evidence="4" type="ORF">GCM10012275_60640</name>
</gene>
<evidence type="ECO:0000256" key="3">
    <source>
        <dbReference type="SAM" id="Phobius"/>
    </source>
</evidence>
<protein>
    <recommendedName>
        <fullName evidence="6">DUF2637 domain-containing protein</fullName>
    </recommendedName>
</protein>
<accession>A0A8J3CE83</accession>
<proteinExistence type="predicted"/>
<evidence type="ECO:0000313" key="4">
    <source>
        <dbReference type="EMBL" id="GGM81922.1"/>
    </source>
</evidence>
<feature type="region of interest" description="Disordered" evidence="2">
    <location>
        <begin position="87"/>
        <end position="115"/>
    </location>
</feature>